<keyword evidence="3" id="KW-0813">Transport</keyword>
<reference evidence="9" key="1">
    <citation type="submission" date="2020-10" db="EMBL/GenBank/DDBJ databases">
        <authorList>
            <person name="Gilroy R."/>
        </authorList>
    </citation>
    <scope>NUCLEOTIDE SEQUENCE</scope>
    <source>
        <strain evidence="9">CHK158-818</strain>
    </source>
</reference>
<keyword evidence="5" id="KW-0812">Transmembrane</keyword>
<name>A0A9D1M8T9_9BACT</name>
<feature type="non-terminal residue" evidence="9">
    <location>
        <position position="345"/>
    </location>
</feature>
<dbReference type="InterPro" id="IPR051906">
    <property type="entry name" value="TolC-like"/>
</dbReference>
<dbReference type="Pfam" id="PF02321">
    <property type="entry name" value="OEP"/>
    <property type="match status" value="1"/>
</dbReference>
<dbReference type="EMBL" id="DVNA01000174">
    <property type="protein sequence ID" value="HIU55695.1"/>
    <property type="molecule type" value="Genomic_DNA"/>
</dbReference>
<feature type="signal peptide" evidence="8">
    <location>
        <begin position="1"/>
        <end position="19"/>
    </location>
</feature>
<sequence>MKRIFLCIFSLLSAVVPGAAQKMMSLSDCIAQALDANYGIRIAVNNEEINRNNRNYGVFMPSLSTNASQRESTVDSKRIDSNGAESTFNNTVTNNLSASVNLNWRIFDGLAMFTTHARLKEIVSRGELETQLAVENLIAQVSTGYYNILVQASLLKAAKQTLDLSEQRFEVAMQKYKIGNLSGLELKQTKIDLNADSSSLVEQQEALRSAYINLNTLMNIDLRTADYVEDSIVLLPMFQYEDVQNGMIANNTSLEIARRDKKISELDLKLARSAFFPTVDFESGYSFSKSDSPQSITTSSRSNGLFWGFSMSFPIFDKLENSTKLKNSKVELKNSELNYQDLELQ</sequence>
<dbReference type="PANTHER" id="PTHR30026">
    <property type="entry name" value="OUTER MEMBRANE PROTEIN TOLC"/>
    <property type="match status" value="1"/>
</dbReference>
<reference evidence="9" key="2">
    <citation type="journal article" date="2021" name="PeerJ">
        <title>Extensive microbial diversity within the chicken gut microbiome revealed by metagenomics and culture.</title>
        <authorList>
            <person name="Gilroy R."/>
            <person name="Ravi A."/>
            <person name="Getino M."/>
            <person name="Pursley I."/>
            <person name="Horton D.L."/>
            <person name="Alikhan N.F."/>
            <person name="Baker D."/>
            <person name="Gharbi K."/>
            <person name="Hall N."/>
            <person name="Watson M."/>
            <person name="Adriaenssens E.M."/>
            <person name="Foster-Nyarko E."/>
            <person name="Jarju S."/>
            <person name="Secka A."/>
            <person name="Antonio M."/>
            <person name="Oren A."/>
            <person name="Chaudhuri R.R."/>
            <person name="La Ragione R."/>
            <person name="Hildebrand F."/>
            <person name="Pallen M.J."/>
        </authorList>
    </citation>
    <scope>NUCLEOTIDE SEQUENCE</scope>
    <source>
        <strain evidence="9">CHK158-818</strain>
    </source>
</reference>
<keyword evidence="4" id="KW-1134">Transmembrane beta strand</keyword>
<proteinExistence type="inferred from homology"/>
<accession>A0A9D1M8T9</accession>
<dbReference type="AlphaFoldDB" id="A0A9D1M8T9"/>
<dbReference type="PANTHER" id="PTHR30026:SF20">
    <property type="entry name" value="OUTER MEMBRANE PROTEIN TOLC"/>
    <property type="match status" value="1"/>
</dbReference>
<keyword evidence="8" id="KW-0732">Signal</keyword>
<evidence type="ECO:0000256" key="5">
    <source>
        <dbReference type="ARBA" id="ARBA00022692"/>
    </source>
</evidence>
<keyword evidence="7" id="KW-0998">Cell outer membrane</keyword>
<evidence type="ECO:0000256" key="8">
    <source>
        <dbReference type="SAM" id="SignalP"/>
    </source>
</evidence>
<comment type="caution">
    <text evidence="9">The sequence shown here is derived from an EMBL/GenBank/DDBJ whole genome shotgun (WGS) entry which is preliminary data.</text>
</comment>
<evidence type="ECO:0000256" key="7">
    <source>
        <dbReference type="ARBA" id="ARBA00023237"/>
    </source>
</evidence>
<gene>
    <name evidence="9" type="ORF">IAB03_07825</name>
</gene>
<organism evidence="9 10">
    <name type="scientific">Candidatus Gallibacteroides avistercoris</name>
    <dbReference type="NCBI Taxonomy" id="2840833"/>
    <lineage>
        <taxon>Bacteria</taxon>
        <taxon>Pseudomonadati</taxon>
        <taxon>Bacteroidota</taxon>
        <taxon>Bacteroidia</taxon>
        <taxon>Bacteroidales</taxon>
        <taxon>Bacteroidaceae</taxon>
        <taxon>Bacteroidaceae incertae sedis</taxon>
        <taxon>Candidatus Gallibacteroides</taxon>
    </lineage>
</organism>
<feature type="chain" id="PRO_5039686894" evidence="8">
    <location>
        <begin position="20"/>
        <end position="345"/>
    </location>
</feature>
<dbReference type="GO" id="GO:1990281">
    <property type="term" value="C:efflux pump complex"/>
    <property type="evidence" value="ECO:0007669"/>
    <property type="project" value="TreeGrafter"/>
</dbReference>
<dbReference type="Gene3D" id="1.20.1600.10">
    <property type="entry name" value="Outer membrane efflux proteins (OEP)"/>
    <property type="match status" value="1"/>
</dbReference>
<dbReference type="Proteomes" id="UP000824112">
    <property type="component" value="Unassembled WGS sequence"/>
</dbReference>
<dbReference type="InterPro" id="IPR003423">
    <property type="entry name" value="OMP_efflux"/>
</dbReference>
<comment type="similarity">
    <text evidence="2">Belongs to the outer membrane factor (OMF) (TC 1.B.17) family.</text>
</comment>
<dbReference type="SUPFAM" id="SSF56954">
    <property type="entry name" value="Outer membrane efflux proteins (OEP)"/>
    <property type="match status" value="1"/>
</dbReference>
<evidence type="ECO:0000256" key="6">
    <source>
        <dbReference type="ARBA" id="ARBA00023136"/>
    </source>
</evidence>
<protein>
    <submittedName>
        <fullName evidence="9">TolC family protein</fullName>
    </submittedName>
</protein>
<keyword evidence="6" id="KW-0472">Membrane</keyword>
<evidence type="ECO:0000313" key="10">
    <source>
        <dbReference type="Proteomes" id="UP000824112"/>
    </source>
</evidence>
<evidence type="ECO:0000256" key="2">
    <source>
        <dbReference type="ARBA" id="ARBA00007613"/>
    </source>
</evidence>
<dbReference type="GO" id="GO:0009279">
    <property type="term" value="C:cell outer membrane"/>
    <property type="evidence" value="ECO:0007669"/>
    <property type="project" value="UniProtKB-SubCell"/>
</dbReference>
<dbReference type="GO" id="GO:0015288">
    <property type="term" value="F:porin activity"/>
    <property type="evidence" value="ECO:0007669"/>
    <property type="project" value="TreeGrafter"/>
</dbReference>
<dbReference type="GO" id="GO:0015562">
    <property type="term" value="F:efflux transmembrane transporter activity"/>
    <property type="evidence" value="ECO:0007669"/>
    <property type="project" value="InterPro"/>
</dbReference>
<evidence type="ECO:0000256" key="4">
    <source>
        <dbReference type="ARBA" id="ARBA00022452"/>
    </source>
</evidence>
<comment type="subcellular location">
    <subcellularLocation>
        <location evidence="1">Cell outer membrane</location>
    </subcellularLocation>
</comment>
<evidence type="ECO:0000256" key="3">
    <source>
        <dbReference type="ARBA" id="ARBA00022448"/>
    </source>
</evidence>
<evidence type="ECO:0000313" key="9">
    <source>
        <dbReference type="EMBL" id="HIU55695.1"/>
    </source>
</evidence>
<evidence type="ECO:0000256" key="1">
    <source>
        <dbReference type="ARBA" id="ARBA00004442"/>
    </source>
</evidence>